<organism evidence="2 3">
    <name type="scientific">Ureibacillus suwonensis</name>
    <dbReference type="NCBI Taxonomy" id="313007"/>
    <lineage>
        <taxon>Bacteria</taxon>
        <taxon>Bacillati</taxon>
        <taxon>Bacillota</taxon>
        <taxon>Bacilli</taxon>
        <taxon>Bacillales</taxon>
        <taxon>Caryophanaceae</taxon>
        <taxon>Ureibacillus</taxon>
    </lineage>
</organism>
<dbReference type="Pfam" id="PF13673">
    <property type="entry name" value="Acetyltransf_10"/>
    <property type="match status" value="1"/>
</dbReference>
<reference evidence="3" key="1">
    <citation type="journal article" date="2019" name="Int. J. Syst. Evol. Microbiol.">
        <title>The Global Catalogue of Microorganisms (GCM) 10K type strain sequencing project: providing services to taxonomists for standard genome sequencing and annotation.</title>
        <authorList>
            <consortium name="The Broad Institute Genomics Platform"/>
            <consortium name="The Broad Institute Genome Sequencing Center for Infectious Disease"/>
            <person name="Wu L."/>
            <person name="Ma J."/>
        </authorList>
    </citation>
    <scope>NUCLEOTIDE SEQUENCE [LARGE SCALE GENOMIC DNA]</scope>
    <source>
        <strain evidence="3">CCUG 56331</strain>
    </source>
</reference>
<keyword evidence="3" id="KW-1185">Reference proteome</keyword>
<dbReference type="InterPro" id="IPR016181">
    <property type="entry name" value="Acyl_CoA_acyltransferase"/>
</dbReference>
<dbReference type="CDD" id="cd04301">
    <property type="entry name" value="NAT_SF"/>
    <property type="match status" value="1"/>
</dbReference>
<dbReference type="EMBL" id="JBHSNQ010000149">
    <property type="protein sequence ID" value="MFC5542358.1"/>
    <property type="molecule type" value="Genomic_DNA"/>
</dbReference>
<dbReference type="Gene3D" id="3.40.630.30">
    <property type="match status" value="1"/>
</dbReference>
<dbReference type="PANTHER" id="PTHR13355">
    <property type="entry name" value="GLUCOSAMINE 6-PHOSPHATE N-ACETYLTRANSFERASE"/>
    <property type="match status" value="1"/>
</dbReference>
<dbReference type="Proteomes" id="UP001595978">
    <property type="component" value="Unassembled WGS sequence"/>
</dbReference>
<dbReference type="InterPro" id="IPR000182">
    <property type="entry name" value="GNAT_dom"/>
</dbReference>
<proteinExistence type="predicted"/>
<dbReference type="InterPro" id="IPR039143">
    <property type="entry name" value="GNPNAT1-like"/>
</dbReference>
<sequence length="157" mass="18026">MDEKKGERDEIMIEAIRVTTEEELEKAFAIRKEVFVEEQGVPEENEIDEYDSLEAPCDHLLILVDQKPVGAGRIRFTNGFGKLERICVLKPYRKLGIGKVIVQELEKIAKEKGYSKVKLHSQTHANAFYEQLGYQIQSDVFYEEGIPHNLMVKTLKG</sequence>
<gene>
    <name evidence="2" type="ORF">ACFPOH_11570</name>
</gene>
<dbReference type="PANTHER" id="PTHR13355:SF9">
    <property type="entry name" value="ACETYLTRANSFERASE BSU40680-RELATED"/>
    <property type="match status" value="1"/>
</dbReference>
<feature type="domain" description="N-acetyltransferase" evidence="1">
    <location>
        <begin position="14"/>
        <end position="156"/>
    </location>
</feature>
<dbReference type="RefSeq" id="WP_390309769.1">
    <property type="nucleotide sequence ID" value="NZ_JBHSNQ010000149.1"/>
</dbReference>
<comment type="caution">
    <text evidence="2">The sequence shown here is derived from an EMBL/GenBank/DDBJ whole genome shotgun (WGS) entry which is preliminary data.</text>
</comment>
<dbReference type="PROSITE" id="PS51186">
    <property type="entry name" value="GNAT"/>
    <property type="match status" value="1"/>
</dbReference>
<accession>A0ABW0RCN4</accession>
<name>A0ABW0RCN4_9BACL</name>
<protein>
    <submittedName>
        <fullName evidence="2">GNAT family N-acetyltransferase</fullName>
    </submittedName>
</protein>
<evidence type="ECO:0000313" key="3">
    <source>
        <dbReference type="Proteomes" id="UP001595978"/>
    </source>
</evidence>
<evidence type="ECO:0000313" key="2">
    <source>
        <dbReference type="EMBL" id="MFC5542358.1"/>
    </source>
</evidence>
<dbReference type="SUPFAM" id="SSF55729">
    <property type="entry name" value="Acyl-CoA N-acyltransferases (Nat)"/>
    <property type="match status" value="1"/>
</dbReference>
<evidence type="ECO:0000259" key="1">
    <source>
        <dbReference type="PROSITE" id="PS51186"/>
    </source>
</evidence>